<evidence type="ECO:0000313" key="5">
    <source>
        <dbReference type="EMBL" id="TXI27377.1"/>
    </source>
</evidence>
<dbReference type="Pfam" id="PF16785">
    <property type="entry name" value="SMBP"/>
    <property type="match status" value="1"/>
</dbReference>
<evidence type="ECO:0000313" key="6">
    <source>
        <dbReference type="Proteomes" id="UP000198814"/>
    </source>
</evidence>
<keyword evidence="2" id="KW-0732">Signal</keyword>
<dbReference type="Proteomes" id="UP000198814">
    <property type="component" value="Unassembled WGS sequence"/>
</dbReference>
<evidence type="ECO:0000256" key="2">
    <source>
        <dbReference type="SAM" id="SignalP"/>
    </source>
</evidence>
<dbReference type="Proteomes" id="UP000244128">
    <property type="component" value="Unassembled WGS sequence"/>
</dbReference>
<reference evidence="5 8" key="4">
    <citation type="submission" date="2018-09" db="EMBL/GenBank/DDBJ databases">
        <title>Metagenome Assembled Genomes from an Advanced Water Purification Facility.</title>
        <authorList>
            <person name="Stamps B.W."/>
            <person name="Spear J.R."/>
        </authorList>
    </citation>
    <scope>NUCLEOTIDE SEQUENCE [LARGE SCALE GENOMIC DNA]</scope>
    <source>
        <strain evidence="5">Bin_54_1</strain>
    </source>
</reference>
<dbReference type="OrthoDB" id="8550271at2"/>
<feature type="compositionally biased region" description="Low complexity" evidence="1">
    <location>
        <begin position="59"/>
        <end position="72"/>
    </location>
</feature>
<accession>A0A1H8R3S8</accession>
<proteinExistence type="predicted"/>
<reference evidence="3 7" key="3">
    <citation type="submission" date="2018-04" db="EMBL/GenBank/DDBJ databases">
        <title>Active sludge and wastewater microbial communities from Klosterneuburg, Austria.</title>
        <authorList>
            <person name="Wagner M."/>
        </authorList>
    </citation>
    <scope>NUCLEOTIDE SEQUENCE [LARGE SCALE GENOMIC DNA]</scope>
    <source>
        <strain evidence="3 7">Nm49</strain>
    </source>
</reference>
<dbReference type="GO" id="GO:0046872">
    <property type="term" value="F:metal ion binding"/>
    <property type="evidence" value="ECO:0007669"/>
    <property type="project" value="InterPro"/>
</dbReference>
<dbReference type="Gene3D" id="1.20.120.660">
    <property type="entry name" value="IL-4 antagonist (De novo design) like domain"/>
    <property type="match status" value="1"/>
</dbReference>
<feature type="chain" id="PRO_5036020702" evidence="2">
    <location>
        <begin position="25"/>
        <end position="113"/>
    </location>
</feature>
<feature type="signal peptide" evidence="2">
    <location>
        <begin position="1"/>
        <end position="24"/>
    </location>
</feature>
<sequence length="113" mass="11915">MHMKTITLYTSFLIIFFFSLSAFAAGNHLNEAIQRAEVAAKATEGKAISQHAEEAKTHANAAKAEKTQATATSPHLDAGIRSLDEAIKEGNLGAADSARKAAEQAVAHLKQAA</sequence>
<dbReference type="Proteomes" id="UP000321055">
    <property type="component" value="Unassembled WGS sequence"/>
</dbReference>
<gene>
    <name evidence="3" type="ORF">C8R26_10471</name>
    <name evidence="5" type="ORF">E6Q60_09895</name>
    <name evidence="4" type="ORF">SAMN05216333_11331</name>
</gene>
<dbReference type="EMBL" id="FODO01000013">
    <property type="protein sequence ID" value="SEO60947.1"/>
    <property type="molecule type" value="Genomic_DNA"/>
</dbReference>
<evidence type="ECO:0000313" key="7">
    <source>
        <dbReference type="Proteomes" id="UP000244128"/>
    </source>
</evidence>
<protein>
    <submittedName>
        <fullName evidence="4">Small metal-binding protein</fullName>
    </submittedName>
</protein>
<evidence type="ECO:0000313" key="3">
    <source>
        <dbReference type="EMBL" id="PTQ78090.1"/>
    </source>
</evidence>
<dbReference type="EMBL" id="QAOI01000004">
    <property type="protein sequence ID" value="PTQ78090.1"/>
    <property type="molecule type" value="Genomic_DNA"/>
</dbReference>
<dbReference type="AlphaFoldDB" id="A0A1H8R3S8"/>
<dbReference type="InterPro" id="IPR031877">
    <property type="entry name" value="SmbP"/>
</dbReference>
<reference evidence="6" key="1">
    <citation type="submission" date="2016-10" db="EMBL/GenBank/DDBJ databases">
        <authorList>
            <person name="Varghese N."/>
            <person name="Submissions S."/>
        </authorList>
    </citation>
    <scope>NUCLEOTIDE SEQUENCE [LARGE SCALE GENOMIC DNA]</scope>
    <source>
        <strain evidence="6">Nm76</strain>
    </source>
</reference>
<evidence type="ECO:0000256" key="1">
    <source>
        <dbReference type="SAM" id="MobiDB-lite"/>
    </source>
</evidence>
<organism evidence="4 6">
    <name type="scientific">Nitrosomonas oligotropha</name>
    <dbReference type="NCBI Taxonomy" id="42354"/>
    <lineage>
        <taxon>Bacteria</taxon>
        <taxon>Pseudomonadati</taxon>
        <taxon>Pseudomonadota</taxon>
        <taxon>Betaproteobacteria</taxon>
        <taxon>Nitrosomonadales</taxon>
        <taxon>Nitrosomonadaceae</taxon>
        <taxon>Nitrosomonas</taxon>
    </lineage>
</organism>
<dbReference type="EMBL" id="SSFX01000078">
    <property type="protein sequence ID" value="TXI27377.1"/>
    <property type="molecule type" value="Genomic_DNA"/>
</dbReference>
<reference evidence="4" key="2">
    <citation type="submission" date="2016-10" db="EMBL/GenBank/DDBJ databases">
        <authorList>
            <person name="de Groot N.N."/>
        </authorList>
    </citation>
    <scope>NUCLEOTIDE SEQUENCE [LARGE SCALE GENOMIC DNA]</scope>
    <source>
        <strain evidence="4">Nm76</strain>
    </source>
</reference>
<dbReference type="CDD" id="cd13840">
    <property type="entry name" value="SMBP_like"/>
    <property type="match status" value="1"/>
</dbReference>
<evidence type="ECO:0000313" key="4">
    <source>
        <dbReference type="EMBL" id="SEO60947.1"/>
    </source>
</evidence>
<evidence type="ECO:0000313" key="8">
    <source>
        <dbReference type="Proteomes" id="UP000321055"/>
    </source>
</evidence>
<feature type="region of interest" description="Disordered" evidence="1">
    <location>
        <begin position="49"/>
        <end position="76"/>
    </location>
</feature>
<name>A0A1H8R3S8_9PROT</name>
<keyword evidence="6" id="KW-1185">Reference proteome</keyword>